<dbReference type="PROSITE" id="PS50835">
    <property type="entry name" value="IG_LIKE"/>
    <property type="match status" value="2"/>
</dbReference>
<accession>A0ABD0LR40</accession>
<comment type="caution">
    <text evidence="3">The sequence shown here is derived from an EMBL/GenBank/DDBJ whole genome shotgun (WGS) entry which is preliminary data.</text>
</comment>
<dbReference type="InterPro" id="IPR037448">
    <property type="entry name" value="Zig-8"/>
</dbReference>
<dbReference type="Pfam" id="PF13927">
    <property type="entry name" value="Ig_3"/>
    <property type="match status" value="1"/>
</dbReference>
<feature type="non-terminal residue" evidence="3">
    <location>
        <position position="1"/>
    </location>
</feature>
<reference evidence="3 4" key="1">
    <citation type="journal article" date="2023" name="Sci. Data">
        <title>Genome assembly of the Korean intertidal mud-creeper Batillaria attramentaria.</title>
        <authorList>
            <person name="Patra A.K."/>
            <person name="Ho P.T."/>
            <person name="Jun S."/>
            <person name="Lee S.J."/>
            <person name="Kim Y."/>
            <person name="Won Y.J."/>
        </authorList>
    </citation>
    <scope>NUCLEOTIDE SEQUENCE [LARGE SCALE GENOMIC DNA]</scope>
    <source>
        <strain evidence="3">Wonlab-2016</strain>
    </source>
</reference>
<organism evidence="3 4">
    <name type="scientific">Batillaria attramentaria</name>
    <dbReference type="NCBI Taxonomy" id="370345"/>
    <lineage>
        <taxon>Eukaryota</taxon>
        <taxon>Metazoa</taxon>
        <taxon>Spiralia</taxon>
        <taxon>Lophotrochozoa</taxon>
        <taxon>Mollusca</taxon>
        <taxon>Gastropoda</taxon>
        <taxon>Caenogastropoda</taxon>
        <taxon>Sorbeoconcha</taxon>
        <taxon>Cerithioidea</taxon>
        <taxon>Batillariidae</taxon>
        <taxon>Batillaria</taxon>
    </lineage>
</organism>
<evidence type="ECO:0000259" key="2">
    <source>
        <dbReference type="PROSITE" id="PS50835"/>
    </source>
</evidence>
<proteinExistence type="predicted"/>
<dbReference type="SMART" id="SM00408">
    <property type="entry name" value="IGc2"/>
    <property type="match status" value="2"/>
</dbReference>
<dbReference type="PANTHER" id="PTHR23279">
    <property type="entry name" value="DEFECTIVE PROBOSCIS EXTENSION RESPONSE DPR -RELATED"/>
    <property type="match status" value="1"/>
</dbReference>
<evidence type="ECO:0000313" key="4">
    <source>
        <dbReference type="Proteomes" id="UP001519460"/>
    </source>
</evidence>
<dbReference type="SMART" id="SM00409">
    <property type="entry name" value="IG"/>
    <property type="match status" value="2"/>
</dbReference>
<name>A0ABD0LR40_9CAEN</name>
<keyword evidence="4" id="KW-1185">Reference proteome</keyword>
<feature type="domain" description="Ig-like" evidence="2">
    <location>
        <begin position="27"/>
        <end position="120"/>
    </location>
</feature>
<dbReference type="InterPro" id="IPR003598">
    <property type="entry name" value="Ig_sub2"/>
</dbReference>
<dbReference type="SUPFAM" id="SSF48726">
    <property type="entry name" value="Immunoglobulin"/>
    <property type="match status" value="2"/>
</dbReference>
<dbReference type="AlphaFoldDB" id="A0ABD0LR40"/>
<protein>
    <recommendedName>
        <fullName evidence="2">Ig-like domain-containing protein</fullName>
    </recommendedName>
</protein>
<dbReference type="InterPro" id="IPR013783">
    <property type="entry name" value="Ig-like_fold"/>
</dbReference>
<dbReference type="Pfam" id="PF07679">
    <property type="entry name" value="I-set"/>
    <property type="match status" value="1"/>
</dbReference>
<dbReference type="InterPro" id="IPR013098">
    <property type="entry name" value="Ig_I-set"/>
</dbReference>
<dbReference type="PANTHER" id="PTHR23279:SF36">
    <property type="entry name" value="DEFECTIVE PROBOSCIS EXTENSION RESPONSE 9, ISOFORM A"/>
    <property type="match status" value="1"/>
</dbReference>
<gene>
    <name evidence="3" type="ORF">BaRGS_00007047</name>
</gene>
<dbReference type="InterPro" id="IPR003599">
    <property type="entry name" value="Ig_sub"/>
</dbReference>
<evidence type="ECO:0000313" key="3">
    <source>
        <dbReference type="EMBL" id="KAK7501616.1"/>
    </source>
</evidence>
<feature type="domain" description="Ig-like" evidence="2">
    <location>
        <begin position="133"/>
        <end position="232"/>
    </location>
</feature>
<sequence length="291" mass="32744">QATIVNVLLGSSLVGDSEPSEEVRPQPRFLDTPRNFTYREGQLARLECSLENLGTKKVIWRKASDPNPMTIGRRTFVDDTRVMVEHLPLGRDWHLLIKQVRLDDDGQYECQVASTDKDLRRYVNLIVTPGEKPPISKPEIHIEGATYVEKNSVIRLNCSATGKEHSPDDIDWFLNGQKLVTDSADQVWIEKRVSLMDRTISSVLTIENANMKNAGIYVCRTSDLQIASARVDVLNADTNNVKRDGVTHSPHYDVPPRSGSSKLSPNDKVLTSLLPLFAVFFLRLSLNDLHQ</sequence>
<dbReference type="EMBL" id="JACVVK020000030">
    <property type="protein sequence ID" value="KAK7501616.1"/>
    <property type="molecule type" value="Genomic_DNA"/>
</dbReference>
<feature type="region of interest" description="Disordered" evidence="1">
    <location>
        <begin position="242"/>
        <end position="263"/>
    </location>
</feature>
<dbReference type="InterPro" id="IPR036179">
    <property type="entry name" value="Ig-like_dom_sf"/>
</dbReference>
<dbReference type="Gene3D" id="2.60.40.10">
    <property type="entry name" value="Immunoglobulins"/>
    <property type="match status" value="2"/>
</dbReference>
<evidence type="ECO:0000256" key="1">
    <source>
        <dbReference type="SAM" id="MobiDB-lite"/>
    </source>
</evidence>
<dbReference type="Proteomes" id="UP001519460">
    <property type="component" value="Unassembled WGS sequence"/>
</dbReference>
<dbReference type="InterPro" id="IPR007110">
    <property type="entry name" value="Ig-like_dom"/>
</dbReference>